<comment type="caution">
    <text evidence="2">The sequence shown here is derived from an EMBL/GenBank/DDBJ whole genome shotgun (WGS) entry which is preliminary data.</text>
</comment>
<dbReference type="Gene3D" id="3.10.450.50">
    <property type="match status" value="1"/>
</dbReference>
<dbReference type="SUPFAM" id="SSF54427">
    <property type="entry name" value="NTF2-like"/>
    <property type="match status" value="1"/>
</dbReference>
<gene>
    <name evidence="2" type="ORF">H2508_11190</name>
</gene>
<evidence type="ECO:0000259" key="1">
    <source>
        <dbReference type="Pfam" id="PF13577"/>
    </source>
</evidence>
<dbReference type="EMBL" id="JACFXU010000015">
    <property type="protein sequence ID" value="MBA6413673.1"/>
    <property type="molecule type" value="Genomic_DNA"/>
</dbReference>
<evidence type="ECO:0000313" key="3">
    <source>
        <dbReference type="Proteomes" id="UP000539350"/>
    </source>
</evidence>
<dbReference type="AlphaFoldDB" id="A0A7W2YKS8"/>
<sequence>MNNKAASKRPVLNKDYMGIKPGIPLQVSATTIEALSADVQRLMDIEAIKQLKYAYFRCVDTANIEELATLYHDDIAVHFLGGSYEWKIKGKQELLDKQRDAFHKQAVGQHNGHHPEIQLLSDSEATGLWYLADNMWSLNMKAFTTGTAIYWDTYKKVNGKWLIIESKYERLYEINEILDENPKLASHYLADHGVDLSR</sequence>
<dbReference type="InterPro" id="IPR032710">
    <property type="entry name" value="NTF2-like_dom_sf"/>
</dbReference>
<keyword evidence="3" id="KW-1185">Reference proteome</keyword>
<accession>A0A7W2YKS8</accession>
<reference evidence="2 3" key="1">
    <citation type="submission" date="2020-07" db="EMBL/GenBank/DDBJ databases">
        <title>Halieaceae bacterium, F7430, whole genome shotgun sequencing project.</title>
        <authorList>
            <person name="Jiang S."/>
            <person name="Liu Z.W."/>
            <person name="Du Z.J."/>
        </authorList>
    </citation>
    <scope>NUCLEOTIDE SEQUENCE [LARGE SCALE GENOMIC DNA]</scope>
    <source>
        <strain evidence="2 3">F7430</strain>
    </source>
</reference>
<dbReference type="RefSeq" id="WP_182173485.1">
    <property type="nucleotide sequence ID" value="NZ_JACFXU010000015.1"/>
</dbReference>
<dbReference type="Pfam" id="PF13577">
    <property type="entry name" value="SnoaL_4"/>
    <property type="match status" value="1"/>
</dbReference>
<feature type="domain" description="SnoaL-like" evidence="1">
    <location>
        <begin position="40"/>
        <end position="165"/>
    </location>
</feature>
<proteinExistence type="predicted"/>
<dbReference type="Proteomes" id="UP000539350">
    <property type="component" value="Unassembled WGS sequence"/>
</dbReference>
<dbReference type="InterPro" id="IPR037401">
    <property type="entry name" value="SnoaL-like"/>
</dbReference>
<protein>
    <submittedName>
        <fullName evidence="2">Nuclear transport factor 2 family protein</fullName>
    </submittedName>
</protein>
<name>A0A7W2YKS8_9GAMM</name>
<organism evidence="2 3">
    <name type="scientific">Sediminihaliea albiluteola</name>
    <dbReference type="NCBI Taxonomy" id="2758564"/>
    <lineage>
        <taxon>Bacteria</taxon>
        <taxon>Pseudomonadati</taxon>
        <taxon>Pseudomonadota</taxon>
        <taxon>Gammaproteobacteria</taxon>
        <taxon>Cellvibrionales</taxon>
        <taxon>Halieaceae</taxon>
        <taxon>Sediminihaliea</taxon>
    </lineage>
</organism>
<dbReference type="CDD" id="cd00531">
    <property type="entry name" value="NTF2_like"/>
    <property type="match status" value="1"/>
</dbReference>
<evidence type="ECO:0000313" key="2">
    <source>
        <dbReference type="EMBL" id="MBA6413673.1"/>
    </source>
</evidence>